<dbReference type="Pfam" id="PF00440">
    <property type="entry name" value="TetR_N"/>
    <property type="match status" value="1"/>
</dbReference>
<feature type="region of interest" description="Disordered" evidence="5">
    <location>
        <begin position="196"/>
        <end position="221"/>
    </location>
</feature>
<dbReference type="PRINTS" id="PR00455">
    <property type="entry name" value="HTHTETR"/>
</dbReference>
<dbReference type="InterPro" id="IPR009057">
    <property type="entry name" value="Homeodomain-like_sf"/>
</dbReference>
<dbReference type="SUPFAM" id="SSF46689">
    <property type="entry name" value="Homeodomain-like"/>
    <property type="match status" value="1"/>
</dbReference>
<dbReference type="InterPro" id="IPR011075">
    <property type="entry name" value="TetR_C"/>
</dbReference>
<dbReference type="PROSITE" id="PS50977">
    <property type="entry name" value="HTH_TETR_2"/>
    <property type="match status" value="1"/>
</dbReference>
<evidence type="ECO:0000259" key="6">
    <source>
        <dbReference type="PROSITE" id="PS50977"/>
    </source>
</evidence>
<accession>A0ABZ1YNG0</accession>
<name>A0ABZ1YNG0_9NOCA</name>
<organism evidence="7 8">
    <name type="scientific">Nocardia vinacea</name>
    <dbReference type="NCBI Taxonomy" id="96468"/>
    <lineage>
        <taxon>Bacteria</taxon>
        <taxon>Bacillati</taxon>
        <taxon>Actinomycetota</taxon>
        <taxon>Actinomycetes</taxon>
        <taxon>Mycobacteriales</taxon>
        <taxon>Nocardiaceae</taxon>
        <taxon>Nocardia</taxon>
    </lineage>
</organism>
<feature type="compositionally biased region" description="Polar residues" evidence="5">
    <location>
        <begin position="211"/>
        <end position="221"/>
    </location>
</feature>
<evidence type="ECO:0000256" key="5">
    <source>
        <dbReference type="SAM" id="MobiDB-lite"/>
    </source>
</evidence>
<dbReference type="Gene3D" id="1.10.357.10">
    <property type="entry name" value="Tetracycline Repressor, domain 2"/>
    <property type="match status" value="1"/>
</dbReference>
<feature type="DNA-binding region" description="H-T-H motif" evidence="4">
    <location>
        <begin position="35"/>
        <end position="54"/>
    </location>
</feature>
<keyword evidence="8" id="KW-1185">Reference proteome</keyword>
<gene>
    <name evidence="7" type="ORF">OG563_37315</name>
</gene>
<dbReference type="PANTHER" id="PTHR47506:SF3">
    <property type="entry name" value="HTH-TYPE TRANSCRIPTIONAL REGULATOR LMRA"/>
    <property type="match status" value="1"/>
</dbReference>
<keyword evidence="3" id="KW-0804">Transcription</keyword>
<keyword evidence="2 4" id="KW-0238">DNA-binding</keyword>
<feature type="domain" description="HTH tetR-type" evidence="6">
    <location>
        <begin position="13"/>
        <end position="72"/>
    </location>
</feature>
<evidence type="ECO:0000256" key="4">
    <source>
        <dbReference type="PROSITE-ProRule" id="PRU00335"/>
    </source>
</evidence>
<keyword evidence="1" id="KW-0805">Transcription regulation</keyword>
<dbReference type="Proteomes" id="UP001432062">
    <property type="component" value="Chromosome"/>
</dbReference>
<dbReference type="PANTHER" id="PTHR47506">
    <property type="entry name" value="TRANSCRIPTIONAL REGULATORY PROTEIN"/>
    <property type="match status" value="1"/>
</dbReference>
<evidence type="ECO:0000256" key="3">
    <source>
        <dbReference type="ARBA" id="ARBA00023163"/>
    </source>
</evidence>
<dbReference type="InterPro" id="IPR001647">
    <property type="entry name" value="HTH_TetR"/>
</dbReference>
<evidence type="ECO:0000256" key="1">
    <source>
        <dbReference type="ARBA" id="ARBA00023015"/>
    </source>
</evidence>
<sequence>MTSSATGRRRGRPNKHDEIVHKAAKIFYVRGTSVGVDSLVDEIGVAKMTLYKHFRTKDELIVACLHHIDQRFRTWLEGQSESLSPEMRILGIFNSLRSWFESDSFRGCAFVNATVELANPEHPAREAVLEHKHRTRAWIAALAADCGIAEPDVVARAVVQLMEGAISTALVEDDPGAADVAREIASVVLLTARRNGPSAGGPTVGIEAASTPMNGASGNWL</sequence>
<dbReference type="SUPFAM" id="SSF48498">
    <property type="entry name" value="Tetracyclin repressor-like, C-terminal domain"/>
    <property type="match status" value="1"/>
</dbReference>
<dbReference type="Pfam" id="PF16925">
    <property type="entry name" value="TetR_C_13"/>
    <property type="match status" value="1"/>
</dbReference>
<proteinExistence type="predicted"/>
<protein>
    <submittedName>
        <fullName evidence="7">TetR/AcrR family transcriptional regulator</fullName>
    </submittedName>
</protein>
<evidence type="ECO:0000256" key="2">
    <source>
        <dbReference type="ARBA" id="ARBA00023125"/>
    </source>
</evidence>
<evidence type="ECO:0000313" key="8">
    <source>
        <dbReference type="Proteomes" id="UP001432062"/>
    </source>
</evidence>
<dbReference type="EMBL" id="CP109441">
    <property type="protein sequence ID" value="WUV44757.1"/>
    <property type="molecule type" value="Genomic_DNA"/>
</dbReference>
<dbReference type="RefSeq" id="WP_329407844.1">
    <property type="nucleotide sequence ID" value="NZ_CP109441.1"/>
</dbReference>
<evidence type="ECO:0000313" key="7">
    <source>
        <dbReference type="EMBL" id="WUV44757.1"/>
    </source>
</evidence>
<reference evidence="7" key="1">
    <citation type="submission" date="2022-10" db="EMBL/GenBank/DDBJ databases">
        <title>The complete genomes of actinobacterial strains from the NBC collection.</title>
        <authorList>
            <person name="Joergensen T.S."/>
            <person name="Alvarez Arevalo M."/>
            <person name="Sterndorff E.B."/>
            <person name="Faurdal D."/>
            <person name="Vuksanovic O."/>
            <person name="Mourched A.-S."/>
            <person name="Charusanti P."/>
            <person name="Shaw S."/>
            <person name="Blin K."/>
            <person name="Weber T."/>
        </authorList>
    </citation>
    <scope>NUCLEOTIDE SEQUENCE</scope>
    <source>
        <strain evidence="7">NBC_01482</strain>
    </source>
</reference>
<dbReference type="InterPro" id="IPR036271">
    <property type="entry name" value="Tet_transcr_reg_TetR-rel_C_sf"/>
</dbReference>